<dbReference type="GO" id="GO:0044550">
    <property type="term" value="P:secondary metabolite biosynthetic process"/>
    <property type="evidence" value="ECO:0007669"/>
    <property type="project" value="TreeGrafter"/>
</dbReference>
<organism evidence="5 6">
    <name type="scientific">Purpureocillium takamizusanense</name>
    <dbReference type="NCBI Taxonomy" id="2060973"/>
    <lineage>
        <taxon>Eukaryota</taxon>
        <taxon>Fungi</taxon>
        <taxon>Dikarya</taxon>
        <taxon>Ascomycota</taxon>
        <taxon>Pezizomycotina</taxon>
        <taxon>Sordariomycetes</taxon>
        <taxon>Hypocreomycetidae</taxon>
        <taxon>Hypocreales</taxon>
        <taxon>Ophiocordycipitaceae</taxon>
        <taxon>Purpureocillium</taxon>
    </lineage>
</organism>
<dbReference type="InterPro" id="IPR016039">
    <property type="entry name" value="Thiolase-like"/>
</dbReference>
<protein>
    <recommendedName>
        <fullName evidence="4">Polyketide synthase C-terminal extension domain-containing protein</fullName>
    </recommendedName>
</protein>
<name>A0A9Q8QHL0_9HYPO</name>
<dbReference type="GeneID" id="72067526"/>
<dbReference type="Proteomes" id="UP000829364">
    <property type="component" value="Chromosome 4"/>
</dbReference>
<dbReference type="InterPro" id="IPR032821">
    <property type="entry name" value="PKS_assoc"/>
</dbReference>
<dbReference type="PANTHER" id="PTHR43775">
    <property type="entry name" value="FATTY ACID SYNTHASE"/>
    <property type="match status" value="1"/>
</dbReference>
<dbReference type="InterPro" id="IPR050091">
    <property type="entry name" value="PKS_NRPS_Biosynth_Enz"/>
</dbReference>
<dbReference type="RefSeq" id="XP_047842873.1">
    <property type="nucleotide sequence ID" value="XM_047986889.1"/>
</dbReference>
<keyword evidence="2" id="KW-0597">Phosphoprotein</keyword>
<dbReference type="Gene3D" id="3.40.47.10">
    <property type="match status" value="1"/>
</dbReference>
<feature type="domain" description="Polyketide synthase C-terminal extension" evidence="4">
    <location>
        <begin position="7"/>
        <end position="110"/>
    </location>
</feature>
<evidence type="ECO:0000313" key="6">
    <source>
        <dbReference type="Proteomes" id="UP000829364"/>
    </source>
</evidence>
<dbReference type="OrthoDB" id="4920000at2759"/>
<evidence type="ECO:0000256" key="3">
    <source>
        <dbReference type="ARBA" id="ARBA00022679"/>
    </source>
</evidence>
<dbReference type="Pfam" id="PF16197">
    <property type="entry name" value="KAsynt_C_assoc"/>
    <property type="match status" value="1"/>
</dbReference>
<sequence>MLFNRLNPKIQPFYHSLEVPTSPREWPALPAGYPHRASINSFGFGGANAHAVIESYYMTPQGHGSLEIQHAQEEQPALPLGPYVFSAASEQSLVANLDAYSAYLARPDATTLNPRDLA</sequence>
<gene>
    <name evidence="5" type="ORF">JDV02_005577</name>
</gene>
<evidence type="ECO:0000256" key="1">
    <source>
        <dbReference type="ARBA" id="ARBA00022450"/>
    </source>
</evidence>
<evidence type="ECO:0000259" key="4">
    <source>
        <dbReference type="Pfam" id="PF16197"/>
    </source>
</evidence>
<evidence type="ECO:0000313" key="5">
    <source>
        <dbReference type="EMBL" id="UNI19392.1"/>
    </source>
</evidence>
<dbReference type="KEGG" id="ptkz:JDV02_005577"/>
<keyword evidence="1" id="KW-0596">Phosphopantetheine</keyword>
<proteinExistence type="predicted"/>
<dbReference type="GO" id="GO:0004312">
    <property type="term" value="F:fatty acid synthase activity"/>
    <property type="evidence" value="ECO:0007669"/>
    <property type="project" value="TreeGrafter"/>
</dbReference>
<dbReference type="SUPFAM" id="SSF53901">
    <property type="entry name" value="Thiolase-like"/>
    <property type="match status" value="1"/>
</dbReference>
<accession>A0A9Q8QHL0</accession>
<dbReference type="AlphaFoldDB" id="A0A9Q8QHL0"/>
<dbReference type="PANTHER" id="PTHR43775:SF20">
    <property type="entry name" value="HYBRID PKS-NRPS SYNTHETASE APDA"/>
    <property type="match status" value="1"/>
</dbReference>
<dbReference type="EMBL" id="CP086357">
    <property type="protein sequence ID" value="UNI19392.1"/>
    <property type="molecule type" value="Genomic_DNA"/>
</dbReference>
<keyword evidence="3" id="KW-0808">Transferase</keyword>
<dbReference type="GO" id="GO:0006633">
    <property type="term" value="P:fatty acid biosynthetic process"/>
    <property type="evidence" value="ECO:0007669"/>
    <property type="project" value="TreeGrafter"/>
</dbReference>
<evidence type="ECO:0000256" key="2">
    <source>
        <dbReference type="ARBA" id="ARBA00022553"/>
    </source>
</evidence>
<keyword evidence="6" id="KW-1185">Reference proteome</keyword>
<reference evidence="5" key="1">
    <citation type="submission" date="2021-11" db="EMBL/GenBank/DDBJ databases">
        <title>Purpureocillium_takamizusanense_genome.</title>
        <authorList>
            <person name="Nguyen N.-H."/>
        </authorList>
    </citation>
    <scope>NUCLEOTIDE SEQUENCE</scope>
    <source>
        <strain evidence="5">PT3</strain>
    </source>
</reference>